<name>A0ABQ4KMS6_9BACI</name>
<evidence type="ECO:0000313" key="1">
    <source>
        <dbReference type="EMBL" id="GIN59243.1"/>
    </source>
</evidence>
<dbReference type="Pfam" id="PF04630">
    <property type="entry name" value="Phage_TTP_1"/>
    <property type="match status" value="1"/>
</dbReference>
<dbReference type="Proteomes" id="UP000679950">
    <property type="component" value="Unassembled WGS sequence"/>
</dbReference>
<keyword evidence="2" id="KW-1185">Reference proteome</keyword>
<protein>
    <submittedName>
        <fullName evidence="1">Uncharacterized protein</fullName>
    </submittedName>
</protein>
<evidence type="ECO:0000313" key="2">
    <source>
        <dbReference type="Proteomes" id="UP000679950"/>
    </source>
</evidence>
<sequence length="190" mass="21010">MTKLVHGLDQFHIAVLTKDTKESVEYEAPQSLIGAVDVSVTPNVDSNTKYADNGAFAVLTNLSDIDVSMTVVDLPQDIQSLIFGQKQEGDVVFSSIDDQAVELALGFRAKIQDGGHRYYWLLKGKPELLPINHQTDEGNVESQDAQLNIKFMPLQHNGNWKAQMDSKTVTADKWFADVVYNKATADALVK</sequence>
<gene>
    <name evidence="1" type="ORF">J8TS2_35620</name>
</gene>
<dbReference type="RefSeq" id="WP_212967137.1">
    <property type="nucleotide sequence ID" value="NZ_BORB01000039.1"/>
</dbReference>
<dbReference type="InterPro" id="IPR006490">
    <property type="entry name" value="Maj_tail_phi13"/>
</dbReference>
<proteinExistence type="predicted"/>
<dbReference type="NCBIfam" id="TIGR01603">
    <property type="entry name" value="maj_tail_phi13"/>
    <property type="match status" value="1"/>
</dbReference>
<dbReference type="InterPro" id="IPR006724">
    <property type="entry name" value="Phage_TTP"/>
</dbReference>
<dbReference type="EMBL" id="BORB01000039">
    <property type="protein sequence ID" value="GIN59243.1"/>
    <property type="molecule type" value="Genomic_DNA"/>
</dbReference>
<reference evidence="1 2" key="1">
    <citation type="submission" date="2021-03" db="EMBL/GenBank/DDBJ databases">
        <title>Antimicrobial resistance genes in bacteria isolated from Japanese honey, and their potential for conferring macrolide and lincosamide resistance in the American foulbrood pathogen Paenibacillus larvae.</title>
        <authorList>
            <person name="Okamoto M."/>
            <person name="Kumagai M."/>
            <person name="Kanamori H."/>
            <person name="Takamatsu D."/>
        </authorList>
    </citation>
    <scope>NUCLEOTIDE SEQUENCE [LARGE SCALE GENOMIC DNA]</scope>
    <source>
        <strain evidence="1 2">J8TS2</strain>
    </source>
</reference>
<organism evidence="1 2">
    <name type="scientific">Lederbergia ruris</name>
    <dbReference type="NCBI Taxonomy" id="217495"/>
    <lineage>
        <taxon>Bacteria</taxon>
        <taxon>Bacillati</taxon>
        <taxon>Bacillota</taxon>
        <taxon>Bacilli</taxon>
        <taxon>Bacillales</taxon>
        <taxon>Bacillaceae</taxon>
        <taxon>Lederbergia</taxon>
    </lineage>
</organism>
<accession>A0ABQ4KMS6</accession>
<comment type="caution">
    <text evidence="1">The sequence shown here is derived from an EMBL/GenBank/DDBJ whole genome shotgun (WGS) entry which is preliminary data.</text>
</comment>